<keyword evidence="6" id="KW-0249">Electron transport</keyword>
<dbReference type="AlphaFoldDB" id="A0AAE3H8X2"/>
<protein>
    <recommendedName>
        <fullName evidence="6">Ferredoxin</fullName>
    </recommendedName>
</protein>
<dbReference type="PANTHER" id="PTHR24960:SF79">
    <property type="entry name" value="PHOTOSYSTEM I IRON-SULFUR CENTER"/>
    <property type="match status" value="1"/>
</dbReference>
<keyword evidence="4 6" id="KW-0408">Iron</keyword>
<dbReference type="InterPro" id="IPR050157">
    <property type="entry name" value="PSI_iron-sulfur_center"/>
</dbReference>
<comment type="function">
    <text evidence="6">Ferredoxins are iron-sulfur proteins that transfer electrons in a wide variety of metabolic reactions.</text>
</comment>
<dbReference type="GO" id="GO:0009055">
    <property type="term" value="F:electron transfer activity"/>
    <property type="evidence" value="ECO:0007669"/>
    <property type="project" value="UniProtKB-UniRule"/>
</dbReference>
<reference evidence="8 9" key="1">
    <citation type="journal article" date="2011" name="Appl. Environ. Microbiol.">
        <title>Methanogenic archaea isolated from Taiwan's Chelungpu fault.</title>
        <authorList>
            <person name="Wu S.Y."/>
            <person name="Lai M.C."/>
        </authorList>
    </citation>
    <scope>NUCLEOTIDE SEQUENCE [LARGE SCALE GENOMIC DNA]</scope>
    <source>
        <strain evidence="8 9">St545Mb</strain>
    </source>
</reference>
<dbReference type="PANTHER" id="PTHR24960">
    <property type="entry name" value="PHOTOSYSTEM I IRON-SULFUR CENTER-RELATED"/>
    <property type="match status" value="1"/>
</dbReference>
<dbReference type="PROSITE" id="PS51379">
    <property type="entry name" value="4FE4S_FER_2"/>
    <property type="match status" value="2"/>
</dbReference>
<organism evidence="8 9">
    <name type="scientific">Methanolobus chelungpuianus</name>
    <dbReference type="NCBI Taxonomy" id="502115"/>
    <lineage>
        <taxon>Archaea</taxon>
        <taxon>Methanobacteriati</taxon>
        <taxon>Methanobacteriota</taxon>
        <taxon>Stenosarchaea group</taxon>
        <taxon>Methanomicrobia</taxon>
        <taxon>Methanosarcinales</taxon>
        <taxon>Methanosarcinaceae</taxon>
        <taxon>Methanolobus</taxon>
    </lineage>
</organism>
<dbReference type="SUPFAM" id="SSF54862">
    <property type="entry name" value="4Fe-4S ferredoxins"/>
    <property type="match status" value="1"/>
</dbReference>
<dbReference type="Gene3D" id="3.30.70.20">
    <property type="match status" value="2"/>
</dbReference>
<dbReference type="RefSeq" id="WP_256621665.1">
    <property type="nucleotide sequence ID" value="NZ_JTEO01000002.1"/>
</dbReference>
<evidence type="ECO:0000313" key="8">
    <source>
        <dbReference type="EMBL" id="MCQ6961930.1"/>
    </source>
</evidence>
<evidence type="ECO:0000256" key="3">
    <source>
        <dbReference type="ARBA" id="ARBA00022723"/>
    </source>
</evidence>
<dbReference type="EMBL" id="JTEO01000002">
    <property type="protein sequence ID" value="MCQ6961930.1"/>
    <property type="molecule type" value="Genomic_DNA"/>
</dbReference>
<comment type="caution">
    <text evidence="8">The sequence shown here is derived from an EMBL/GenBank/DDBJ whole genome shotgun (WGS) entry which is preliminary data.</text>
</comment>
<proteinExistence type="predicted"/>
<dbReference type="InterPro" id="IPR017896">
    <property type="entry name" value="4Fe4S_Fe-S-bd"/>
</dbReference>
<keyword evidence="9" id="KW-1185">Reference proteome</keyword>
<dbReference type="InterPro" id="IPR001080">
    <property type="entry name" value="3Fe4S_ferredoxin"/>
</dbReference>
<evidence type="ECO:0000256" key="4">
    <source>
        <dbReference type="ARBA" id="ARBA00023004"/>
    </source>
</evidence>
<feature type="domain" description="4Fe-4S ferredoxin-type" evidence="7">
    <location>
        <begin position="31"/>
        <end position="58"/>
    </location>
</feature>
<feature type="domain" description="4Fe-4S ferredoxin-type" evidence="7">
    <location>
        <begin position="1"/>
        <end position="30"/>
    </location>
</feature>
<evidence type="ECO:0000256" key="1">
    <source>
        <dbReference type="ARBA" id="ARBA00001966"/>
    </source>
</evidence>
<name>A0AAE3H8X2_9EURY</name>
<dbReference type="GO" id="GO:0051539">
    <property type="term" value="F:4 iron, 4 sulfur cluster binding"/>
    <property type="evidence" value="ECO:0007669"/>
    <property type="project" value="UniProtKB-KW"/>
</dbReference>
<dbReference type="GO" id="GO:0016491">
    <property type="term" value="F:oxidoreductase activity"/>
    <property type="evidence" value="ECO:0007669"/>
    <property type="project" value="UniProtKB-ARBA"/>
</dbReference>
<dbReference type="PRINTS" id="PR00352">
    <property type="entry name" value="3FE4SFRDOXIN"/>
</dbReference>
<dbReference type="Pfam" id="PF12838">
    <property type="entry name" value="Fer4_7"/>
    <property type="match status" value="1"/>
</dbReference>
<keyword evidence="6" id="KW-0813">Transport</keyword>
<dbReference type="InterPro" id="IPR017900">
    <property type="entry name" value="4Fe4S_Fe_S_CS"/>
</dbReference>
<comment type="cofactor">
    <cofactor evidence="1">
        <name>[4Fe-4S] cluster</name>
        <dbReference type="ChEBI" id="CHEBI:49883"/>
    </cofactor>
</comment>
<sequence>MPAIVDKELCTGCGVCVDSCPVEAISMTDEDLAFVDPDTCVDCGDCVEICPVEAISLK</sequence>
<evidence type="ECO:0000256" key="6">
    <source>
        <dbReference type="RuleBase" id="RU368020"/>
    </source>
</evidence>
<keyword evidence="5 6" id="KW-0411">Iron-sulfur</keyword>
<evidence type="ECO:0000256" key="2">
    <source>
        <dbReference type="ARBA" id="ARBA00022485"/>
    </source>
</evidence>
<dbReference type="Proteomes" id="UP001206983">
    <property type="component" value="Unassembled WGS sequence"/>
</dbReference>
<dbReference type="PROSITE" id="PS00198">
    <property type="entry name" value="4FE4S_FER_1"/>
    <property type="match status" value="2"/>
</dbReference>
<evidence type="ECO:0000259" key="7">
    <source>
        <dbReference type="PROSITE" id="PS51379"/>
    </source>
</evidence>
<keyword evidence="2" id="KW-0004">4Fe-4S</keyword>
<keyword evidence="3 6" id="KW-0479">Metal-binding</keyword>
<gene>
    <name evidence="8" type="ORF">PV02_01740</name>
</gene>
<accession>A0AAE3H8X2</accession>
<evidence type="ECO:0000313" key="9">
    <source>
        <dbReference type="Proteomes" id="UP001206983"/>
    </source>
</evidence>
<dbReference type="GO" id="GO:0005506">
    <property type="term" value="F:iron ion binding"/>
    <property type="evidence" value="ECO:0007669"/>
    <property type="project" value="UniProtKB-UniRule"/>
</dbReference>
<evidence type="ECO:0000256" key="5">
    <source>
        <dbReference type="ARBA" id="ARBA00023014"/>
    </source>
</evidence>